<evidence type="ECO:0000313" key="2">
    <source>
        <dbReference type="Proteomes" id="UP000247892"/>
    </source>
</evidence>
<dbReference type="AlphaFoldDB" id="A0A318LJB6"/>
<protein>
    <submittedName>
        <fullName evidence="1">Uncharacterized protein</fullName>
    </submittedName>
</protein>
<evidence type="ECO:0000313" key="1">
    <source>
        <dbReference type="EMBL" id="PXY23956.1"/>
    </source>
</evidence>
<dbReference type="Proteomes" id="UP000247892">
    <property type="component" value="Unassembled WGS sequence"/>
</dbReference>
<keyword evidence="2" id="KW-1185">Reference proteome</keyword>
<gene>
    <name evidence="1" type="ORF">BA062_27175</name>
</gene>
<organism evidence="1 2">
    <name type="scientific">Prauserella flavalba</name>
    <dbReference type="NCBI Taxonomy" id="1477506"/>
    <lineage>
        <taxon>Bacteria</taxon>
        <taxon>Bacillati</taxon>
        <taxon>Actinomycetota</taxon>
        <taxon>Actinomycetes</taxon>
        <taxon>Pseudonocardiales</taxon>
        <taxon>Pseudonocardiaceae</taxon>
        <taxon>Prauserella</taxon>
    </lineage>
</organism>
<name>A0A318LJB6_9PSEU</name>
<comment type="caution">
    <text evidence="1">The sequence shown here is derived from an EMBL/GenBank/DDBJ whole genome shotgun (WGS) entry which is preliminary data.</text>
</comment>
<dbReference type="EMBL" id="MASU01000013">
    <property type="protein sequence ID" value="PXY23956.1"/>
    <property type="molecule type" value="Genomic_DNA"/>
</dbReference>
<reference evidence="1 2" key="1">
    <citation type="submission" date="2016-07" db="EMBL/GenBank/DDBJ databases">
        <title>Draft genome sequence of Prauserella sp. YIM 121212, isolated from alkaline soil.</title>
        <authorList>
            <person name="Ruckert C."/>
            <person name="Albersmeier A."/>
            <person name="Jiang C.-L."/>
            <person name="Jiang Y."/>
            <person name="Kalinowski J."/>
            <person name="Schneider O."/>
            <person name="Winkler A."/>
            <person name="Zotchev S.B."/>
        </authorList>
    </citation>
    <scope>NUCLEOTIDE SEQUENCE [LARGE SCALE GENOMIC DNA]</scope>
    <source>
        <strain evidence="1 2">YIM 121212</strain>
    </source>
</reference>
<dbReference type="OrthoDB" id="3628278at2"/>
<accession>A0A318LJB6</accession>
<proteinExistence type="predicted"/>
<sequence>MADYDMDPDAVTRGINRLRAAGEDFGSAWENHKRAIQAGQAGIGGDSLAQAFLERYLPLAEQLTARADAIPGAYGGLCDDAMGCVHDYLAAESQGTTSVNRLTGTDHRETPA</sequence>
<dbReference type="RefSeq" id="WP_110341735.1">
    <property type="nucleotide sequence ID" value="NZ_JBHVKT010000004.1"/>
</dbReference>